<gene>
    <name evidence="2" type="ORF">C9J52_20880</name>
</gene>
<reference evidence="2 3" key="1">
    <citation type="submission" date="2018-03" db="EMBL/GenBank/DDBJ databases">
        <title>Whole genome sequencing of Histamine producing bacteria.</title>
        <authorList>
            <person name="Butler K."/>
        </authorList>
    </citation>
    <scope>NUCLEOTIDE SEQUENCE [LARGE SCALE GENOMIC DNA]</scope>
    <source>
        <strain evidence="2 3">ATCC 51761</strain>
    </source>
</reference>
<feature type="transmembrane region" description="Helical" evidence="1">
    <location>
        <begin position="20"/>
        <end position="39"/>
    </location>
</feature>
<dbReference type="RefSeq" id="WP_045039051.1">
    <property type="nucleotide sequence ID" value="NZ_JZSR01000107.1"/>
</dbReference>
<organism evidence="2 3">
    <name type="scientific">Photobacterium iliopiscarium</name>
    <dbReference type="NCBI Taxonomy" id="56192"/>
    <lineage>
        <taxon>Bacteria</taxon>
        <taxon>Pseudomonadati</taxon>
        <taxon>Pseudomonadota</taxon>
        <taxon>Gammaproteobacteria</taxon>
        <taxon>Vibrionales</taxon>
        <taxon>Vibrionaceae</taxon>
        <taxon>Photobacterium</taxon>
    </lineage>
</organism>
<keyword evidence="3" id="KW-1185">Reference proteome</keyword>
<accession>A0ABX5GLQ4</accession>
<sequence>MNPTQLSIIETVSRYAFELYKGVLIFIALTASLCVFLLLNEVIATDINALHAMTDEQVKASLLSLIVRARQYAIYLLSGYYVIMILAGWSRMTLQKQKAEEVNVLPVK</sequence>
<dbReference type="EMBL" id="PYOP01000112">
    <property type="protein sequence ID" value="PSW87797.1"/>
    <property type="molecule type" value="Genomic_DNA"/>
</dbReference>
<feature type="transmembrane region" description="Helical" evidence="1">
    <location>
        <begin position="72"/>
        <end position="89"/>
    </location>
</feature>
<comment type="caution">
    <text evidence="2">The sequence shown here is derived from an EMBL/GenBank/DDBJ whole genome shotgun (WGS) entry which is preliminary data.</text>
</comment>
<dbReference type="Proteomes" id="UP000241190">
    <property type="component" value="Unassembled WGS sequence"/>
</dbReference>
<protein>
    <submittedName>
        <fullName evidence="2">Uncharacterized protein</fullName>
    </submittedName>
</protein>
<keyword evidence="1" id="KW-0472">Membrane</keyword>
<name>A0ABX5GLQ4_9GAMM</name>
<keyword evidence="1" id="KW-0812">Transmembrane</keyword>
<evidence type="ECO:0000313" key="3">
    <source>
        <dbReference type="Proteomes" id="UP000241190"/>
    </source>
</evidence>
<evidence type="ECO:0000313" key="2">
    <source>
        <dbReference type="EMBL" id="PSW87797.1"/>
    </source>
</evidence>
<proteinExistence type="predicted"/>
<keyword evidence="1" id="KW-1133">Transmembrane helix</keyword>
<evidence type="ECO:0000256" key="1">
    <source>
        <dbReference type="SAM" id="Phobius"/>
    </source>
</evidence>